<protein>
    <submittedName>
        <fullName evidence="1">Uncharacterized protein</fullName>
    </submittedName>
</protein>
<gene>
    <name evidence="1" type="ORF">X975_17074</name>
</gene>
<sequence>MVAQDIPPDVTSMKKIGQNQVSCTTTHLKSHDILKDPTQLR</sequence>
<keyword evidence="2" id="KW-1185">Reference proteome</keyword>
<evidence type="ECO:0000313" key="1">
    <source>
        <dbReference type="EMBL" id="KFM80050.1"/>
    </source>
</evidence>
<reference evidence="1 2" key="1">
    <citation type="submission" date="2013-11" db="EMBL/GenBank/DDBJ databases">
        <title>Genome sequencing of Stegodyphus mimosarum.</title>
        <authorList>
            <person name="Bechsgaard J."/>
        </authorList>
    </citation>
    <scope>NUCLEOTIDE SEQUENCE [LARGE SCALE GENOMIC DNA]</scope>
</reference>
<dbReference type="Proteomes" id="UP000054359">
    <property type="component" value="Unassembled WGS sequence"/>
</dbReference>
<organism evidence="1 2">
    <name type="scientific">Stegodyphus mimosarum</name>
    <name type="common">African social velvet spider</name>
    <dbReference type="NCBI Taxonomy" id="407821"/>
    <lineage>
        <taxon>Eukaryota</taxon>
        <taxon>Metazoa</taxon>
        <taxon>Ecdysozoa</taxon>
        <taxon>Arthropoda</taxon>
        <taxon>Chelicerata</taxon>
        <taxon>Arachnida</taxon>
        <taxon>Araneae</taxon>
        <taxon>Araneomorphae</taxon>
        <taxon>Entelegynae</taxon>
        <taxon>Eresoidea</taxon>
        <taxon>Eresidae</taxon>
        <taxon>Stegodyphus</taxon>
    </lineage>
</organism>
<evidence type="ECO:0000313" key="2">
    <source>
        <dbReference type="Proteomes" id="UP000054359"/>
    </source>
</evidence>
<proteinExistence type="predicted"/>
<dbReference type="AlphaFoldDB" id="A0A087URR1"/>
<accession>A0A087URR1</accession>
<feature type="non-terminal residue" evidence="1">
    <location>
        <position position="41"/>
    </location>
</feature>
<name>A0A087URR1_STEMI</name>
<dbReference type="EMBL" id="KK121237">
    <property type="protein sequence ID" value="KFM80050.1"/>
    <property type="molecule type" value="Genomic_DNA"/>
</dbReference>